<keyword evidence="3" id="KW-0677">Repeat</keyword>
<name>A0A7C5I3A9_9BACT</name>
<comment type="caution">
    <text evidence="7">The sequence shown here is derived from an EMBL/GenBank/DDBJ whole genome shotgun (WGS) entry which is preliminary data.</text>
</comment>
<keyword evidence="2" id="KW-0479">Metal-binding</keyword>
<dbReference type="InterPro" id="IPR017900">
    <property type="entry name" value="4Fe4S_Fe_S_CS"/>
</dbReference>
<evidence type="ECO:0000259" key="6">
    <source>
        <dbReference type="PROSITE" id="PS51379"/>
    </source>
</evidence>
<evidence type="ECO:0000256" key="3">
    <source>
        <dbReference type="ARBA" id="ARBA00022737"/>
    </source>
</evidence>
<dbReference type="SMART" id="SM00902">
    <property type="entry name" value="Fe_hyd_SSU"/>
    <property type="match status" value="1"/>
</dbReference>
<dbReference type="GO" id="GO:0005506">
    <property type="term" value="F:iron ion binding"/>
    <property type="evidence" value="ECO:0007669"/>
    <property type="project" value="InterPro"/>
</dbReference>
<protein>
    <submittedName>
        <fullName evidence="7">4Fe-4S dicluster domain-containing protein</fullName>
    </submittedName>
</protein>
<dbReference type="InterPro" id="IPR009016">
    <property type="entry name" value="Fe_hydrogenase"/>
</dbReference>
<dbReference type="InterPro" id="IPR036991">
    <property type="entry name" value="Fe_hydrogenase_ssu_sf"/>
</dbReference>
<dbReference type="Gene3D" id="3.40.950.10">
    <property type="entry name" value="Fe-only Hydrogenase (Larger Subunit), Chain L, domain 3"/>
    <property type="match status" value="1"/>
</dbReference>
<dbReference type="Gene3D" id="3.30.70.20">
    <property type="match status" value="1"/>
</dbReference>
<dbReference type="NCBIfam" id="TIGR02512">
    <property type="entry name" value="FeFe_hydrog_A"/>
    <property type="match status" value="1"/>
</dbReference>
<keyword evidence="1" id="KW-0004">4Fe-4S</keyword>
<gene>
    <name evidence="7" type="ORF">ENL26_00995</name>
</gene>
<reference evidence="7" key="1">
    <citation type="journal article" date="2020" name="mSystems">
        <title>Genome- and Community-Level Interaction Insights into Carbon Utilization and Element Cycling Functions of Hydrothermarchaeota in Hydrothermal Sediment.</title>
        <authorList>
            <person name="Zhou Z."/>
            <person name="Liu Y."/>
            <person name="Xu W."/>
            <person name="Pan J."/>
            <person name="Luo Z.H."/>
            <person name="Li M."/>
        </authorList>
    </citation>
    <scope>NUCLEOTIDE SEQUENCE [LARGE SCALE GENOMIC DNA]</scope>
    <source>
        <strain evidence="7">HyVt-80</strain>
    </source>
</reference>
<dbReference type="Gene3D" id="4.10.260.20">
    <property type="entry name" value="Iron hydrogenase, small subunit"/>
    <property type="match status" value="1"/>
</dbReference>
<proteinExistence type="predicted"/>
<dbReference type="SUPFAM" id="SSF53920">
    <property type="entry name" value="Fe-only hydrogenase"/>
    <property type="match status" value="1"/>
</dbReference>
<dbReference type="InterPro" id="IPR050340">
    <property type="entry name" value="Cytosolic_Fe-S_CAF"/>
</dbReference>
<evidence type="ECO:0000313" key="7">
    <source>
        <dbReference type="EMBL" id="HHF08335.1"/>
    </source>
</evidence>
<dbReference type="PROSITE" id="PS00198">
    <property type="entry name" value="4FE4S_FER_1"/>
    <property type="match status" value="2"/>
</dbReference>
<dbReference type="AlphaFoldDB" id="A0A7C5I3A9"/>
<accession>A0A7C5I3A9</accession>
<dbReference type="GO" id="GO:0051539">
    <property type="term" value="F:4 iron, 4 sulfur cluster binding"/>
    <property type="evidence" value="ECO:0007669"/>
    <property type="project" value="UniProtKB-KW"/>
</dbReference>
<dbReference type="InterPro" id="IPR017896">
    <property type="entry name" value="4Fe4S_Fe-S-bd"/>
</dbReference>
<keyword evidence="4" id="KW-0408">Iron</keyword>
<dbReference type="PANTHER" id="PTHR11615">
    <property type="entry name" value="NITRATE, FORMATE, IRON DEHYDROGENASE"/>
    <property type="match status" value="1"/>
</dbReference>
<dbReference type="FunFam" id="4.10.260.20:FF:000001">
    <property type="entry name" value="NADP-reducing hydrogenase subunit HndD"/>
    <property type="match status" value="1"/>
</dbReference>
<dbReference type="Proteomes" id="UP000886129">
    <property type="component" value="Unassembled WGS sequence"/>
</dbReference>
<dbReference type="Pfam" id="PF02256">
    <property type="entry name" value="Fe_hyd_SSU"/>
    <property type="match status" value="1"/>
</dbReference>
<organism evidence="7">
    <name type="scientific">Kosmotoga arenicorallina</name>
    <dbReference type="NCBI Taxonomy" id="688066"/>
    <lineage>
        <taxon>Bacteria</taxon>
        <taxon>Thermotogati</taxon>
        <taxon>Thermotogota</taxon>
        <taxon>Thermotogae</taxon>
        <taxon>Kosmotogales</taxon>
        <taxon>Kosmotogaceae</taxon>
        <taxon>Kosmotoga</taxon>
    </lineage>
</organism>
<dbReference type="FunFam" id="3.30.70.20:FF:000035">
    <property type="entry name" value="Iron hydrogenase 1"/>
    <property type="match status" value="1"/>
</dbReference>
<dbReference type="Pfam" id="PF12838">
    <property type="entry name" value="Fer4_7"/>
    <property type="match status" value="1"/>
</dbReference>
<keyword evidence="5" id="KW-0411">Iron-sulfur</keyword>
<feature type="domain" description="4Fe-4S ferredoxin-type" evidence="6">
    <location>
        <begin position="30"/>
        <end position="60"/>
    </location>
</feature>
<dbReference type="Pfam" id="PF02906">
    <property type="entry name" value="Fe_hyd_lg_C"/>
    <property type="match status" value="1"/>
</dbReference>
<dbReference type="GO" id="GO:0008901">
    <property type="term" value="F:ferredoxin hydrogenase activity"/>
    <property type="evidence" value="ECO:0007669"/>
    <property type="project" value="InterPro"/>
</dbReference>
<dbReference type="SUPFAM" id="SSF54862">
    <property type="entry name" value="4Fe-4S ferredoxins"/>
    <property type="match status" value="1"/>
</dbReference>
<sequence>CEFQDLIYRYDVKDMFPKELRNSPYDESSPSLFRDMNKCIACGRCVRACEELQGLSILSMVNRGHHTLPLPALGAPIAATDCINCGQCATVCPVGAITERPDFRKVLEEIDKHDKVLEVQTAPAVRVALGEEFGEEPGTITTGKMVAALRRIGFDYVFDTNFAADLTIMEEGSELLDRIKNGGNFPMFTSCCPGWVNLMEKLYPEYTENLSSAKSPHEMLGALAKTYFAERIGKKPEDIFVVSIMPCTAKKDEATREQLKVKGVDGVDIVLTTRELGKLIKMKKIPYESLPEEEYDKPLGISTGAAAIFGTTGGVMEAALRTAYEIYTGKELPKVEFEDVRGFTGVKEAVVSLGDKELKIAVAHGGSSVINLLEKLRSGEAYYDFIEIMACPGGCIGGGGQPKSNKPGYLERRMEAIYTIDEMSTIRKSHENPAVLKLYEEYLGQPLSHLSHELLHTHYRSRKESILERKKELEEVE</sequence>
<feature type="domain" description="4Fe-4S ferredoxin-type" evidence="6">
    <location>
        <begin position="74"/>
        <end position="102"/>
    </location>
</feature>
<feature type="non-terminal residue" evidence="7">
    <location>
        <position position="1"/>
    </location>
</feature>
<dbReference type="EMBL" id="DRTH01000055">
    <property type="protein sequence ID" value="HHF08335.1"/>
    <property type="molecule type" value="Genomic_DNA"/>
</dbReference>
<dbReference type="InterPro" id="IPR004108">
    <property type="entry name" value="Fe_hydrogenase_lsu_C"/>
</dbReference>
<dbReference type="PROSITE" id="PS51379">
    <property type="entry name" value="4FE4S_FER_2"/>
    <property type="match status" value="2"/>
</dbReference>
<evidence type="ECO:0000256" key="2">
    <source>
        <dbReference type="ARBA" id="ARBA00022723"/>
    </source>
</evidence>
<evidence type="ECO:0000256" key="4">
    <source>
        <dbReference type="ARBA" id="ARBA00023004"/>
    </source>
</evidence>
<dbReference type="InterPro" id="IPR013352">
    <property type="entry name" value="Fe_hydrogenase_subset"/>
</dbReference>
<evidence type="ECO:0000256" key="5">
    <source>
        <dbReference type="ARBA" id="ARBA00023014"/>
    </source>
</evidence>
<evidence type="ECO:0000256" key="1">
    <source>
        <dbReference type="ARBA" id="ARBA00022485"/>
    </source>
</evidence>
<dbReference type="Gene3D" id="3.40.50.1780">
    <property type="match status" value="1"/>
</dbReference>
<dbReference type="InterPro" id="IPR003149">
    <property type="entry name" value="Fe_hydrogenase_ssu"/>
</dbReference>